<keyword evidence="3" id="KW-1185">Reference proteome</keyword>
<dbReference type="EMBL" id="QMIG01000042">
    <property type="protein sequence ID" value="RAW09460.1"/>
    <property type="molecule type" value="Genomic_DNA"/>
</dbReference>
<organism evidence="2 3">
    <name type="scientific">Phytoactinopolyspora halophila</name>
    <dbReference type="NCBI Taxonomy" id="1981511"/>
    <lineage>
        <taxon>Bacteria</taxon>
        <taxon>Bacillati</taxon>
        <taxon>Actinomycetota</taxon>
        <taxon>Actinomycetes</taxon>
        <taxon>Jiangellales</taxon>
        <taxon>Jiangellaceae</taxon>
        <taxon>Phytoactinopolyspora</taxon>
    </lineage>
</organism>
<evidence type="ECO:0000259" key="1">
    <source>
        <dbReference type="Pfam" id="PF18395"/>
    </source>
</evidence>
<sequence>MPDDSEESVELERHIDVVILRSDSPHPRTLEGVALDLTEENELTAGEIDAALRSAVHLTCPVDIDIDAYRALEGLPVPRPFSQSGWLYDYRRLVLDDDGASIDAVRLEYHPVFGLRIWETET</sequence>
<proteinExistence type="predicted"/>
<feature type="domain" description="Cas3 C-terminal" evidence="1">
    <location>
        <begin position="13"/>
        <end position="115"/>
    </location>
</feature>
<comment type="caution">
    <text evidence="2">The sequence shown here is derived from an EMBL/GenBank/DDBJ whole genome shotgun (WGS) entry which is preliminary data.</text>
</comment>
<name>A0A329QAP3_9ACTN</name>
<dbReference type="Pfam" id="PF18395">
    <property type="entry name" value="Cas3_C"/>
    <property type="match status" value="1"/>
</dbReference>
<accession>A0A329QAP3</accession>
<gene>
    <name evidence="2" type="ORF">DPM12_20995</name>
</gene>
<dbReference type="Proteomes" id="UP000250462">
    <property type="component" value="Unassembled WGS sequence"/>
</dbReference>
<dbReference type="InterPro" id="IPR041372">
    <property type="entry name" value="Cas3_C"/>
</dbReference>
<dbReference type="RefSeq" id="WP_112260312.1">
    <property type="nucleotide sequence ID" value="NZ_QMIG01000042.1"/>
</dbReference>
<reference evidence="2 3" key="1">
    <citation type="submission" date="2018-06" db="EMBL/GenBank/DDBJ databases">
        <title>Phytoactinopolyspora halophila sp. nov., a novel halophilic actinomycete isolated from a saline soil in China.</title>
        <authorList>
            <person name="Tang S.-K."/>
        </authorList>
    </citation>
    <scope>NUCLEOTIDE SEQUENCE [LARGE SCALE GENOMIC DNA]</scope>
    <source>
        <strain evidence="2 3">YIM 96934</strain>
    </source>
</reference>
<dbReference type="AlphaFoldDB" id="A0A329QAP3"/>
<evidence type="ECO:0000313" key="3">
    <source>
        <dbReference type="Proteomes" id="UP000250462"/>
    </source>
</evidence>
<evidence type="ECO:0000313" key="2">
    <source>
        <dbReference type="EMBL" id="RAW09460.1"/>
    </source>
</evidence>
<protein>
    <recommendedName>
        <fullName evidence="1">Cas3 C-terminal domain-containing protein</fullName>
    </recommendedName>
</protein>